<name>H1HN66_9BACT</name>
<evidence type="ECO:0000256" key="4">
    <source>
        <dbReference type="SAM" id="Phobius"/>
    </source>
</evidence>
<dbReference type="SUPFAM" id="SSF46689">
    <property type="entry name" value="Homeodomain-like"/>
    <property type="match status" value="1"/>
</dbReference>
<comment type="caution">
    <text evidence="6">The sequence shown here is derived from an EMBL/GenBank/DDBJ whole genome shotgun (WGS) entry which is preliminary data.</text>
</comment>
<dbReference type="PANTHER" id="PTHR43280">
    <property type="entry name" value="ARAC-FAMILY TRANSCRIPTIONAL REGULATOR"/>
    <property type="match status" value="1"/>
</dbReference>
<organism evidence="6 7">
    <name type="scientific">Segatella maculosa OT 289</name>
    <dbReference type="NCBI Taxonomy" id="999422"/>
    <lineage>
        <taxon>Bacteria</taxon>
        <taxon>Pseudomonadati</taxon>
        <taxon>Bacteroidota</taxon>
        <taxon>Bacteroidia</taxon>
        <taxon>Bacteroidales</taxon>
        <taxon>Prevotellaceae</taxon>
        <taxon>Segatella</taxon>
    </lineage>
</organism>
<dbReference type="AlphaFoldDB" id="H1HN66"/>
<keyword evidence="4" id="KW-0812">Transmembrane</keyword>
<protein>
    <recommendedName>
        <fullName evidence="5">HTH araC/xylS-type domain-containing protein</fullName>
    </recommendedName>
</protein>
<dbReference type="EMBL" id="AGEK01000028">
    <property type="protein sequence ID" value="EHO69753.1"/>
    <property type="molecule type" value="Genomic_DNA"/>
</dbReference>
<feature type="transmembrane region" description="Helical" evidence="4">
    <location>
        <begin position="177"/>
        <end position="199"/>
    </location>
</feature>
<dbReference type="RefSeq" id="WP_008565573.1">
    <property type="nucleotide sequence ID" value="NZ_JH594504.1"/>
</dbReference>
<feature type="transmembrane region" description="Helical" evidence="4">
    <location>
        <begin position="6"/>
        <end position="22"/>
    </location>
</feature>
<keyword evidence="2" id="KW-0238">DNA-binding</keyword>
<keyword evidence="4" id="KW-0472">Membrane</keyword>
<feature type="transmembrane region" description="Helical" evidence="4">
    <location>
        <begin position="135"/>
        <end position="156"/>
    </location>
</feature>
<dbReference type="InterPro" id="IPR018060">
    <property type="entry name" value="HTH_AraC"/>
</dbReference>
<dbReference type="Pfam" id="PF12833">
    <property type="entry name" value="HTH_18"/>
    <property type="match status" value="1"/>
</dbReference>
<dbReference type="STRING" id="999422.HMPREF9944_01610"/>
<dbReference type="GO" id="GO:0043565">
    <property type="term" value="F:sequence-specific DNA binding"/>
    <property type="evidence" value="ECO:0007669"/>
    <property type="project" value="InterPro"/>
</dbReference>
<dbReference type="PANTHER" id="PTHR43280:SF29">
    <property type="entry name" value="ARAC-FAMILY TRANSCRIPTIONAL REGULATOR"/>
    <property type="match status" value="1"/>
</dbReference>
<evidence type="ECO:0000256" key="3">
    <source>
        <dbReference type="ARBA" id="ARBA00023163"/>
    </source>
</evidence>
<dbReference type="InterPro" id="IPR018062">
    <property type="entry name" value="HTH_AraC-typ_CS"/>
</dbReference>
<keyword evidence="1" id="KW-0805">Transcription regulation</keyword>
<keyword evidence="4" id="KW-1133">Transmembrane helix</keyword>
<feature type="transmembrane region" description="Helical" evidence="4">
    <location>
        <begin position="94"/>
        <end position="115"/>
    </location>
</feature>
<evidence type="ECO:0000313" key="6">
    <source>
        <dbReference type="EMBL" id="EHO69753.1"/>
    </source>
</evidence>
<accession>H1HN66</accession>
<feature type="transmembrane region" description="Helical" evidence="4">
    <location>
        <begin position="59"/>
        <end position="78"/>
    </location>
</feature>
<keyword evidence="7" id="KW-1185">Reference proteome</keyword>
<dbReference type="HOGENOM" id="CLU_041408_4_2_10"/>
<dbReference type="Proteomes" id="UP000003167">
    <property type="component" value="Unassembled WGS sequence"/>
</dbReference>
<dbReference type="Gene3D" id="1.10.10.60">
    <property type="entry name" value="Homeodomain-like"/>
    <property type="match status" value="1"/>
</dbReference>
<dbReference type="PROSITE" id="PS00041">
    <property type="entry name" value="HTH_ARAC_FAMILY_1"/>
    <property type="match status" value="1"/>
</dbReference>
<keyword evidence="3" id="KW-0804">Transcription</keyword>
<dbReference type="InterPro" id="IPR009057">
    <property type="entry name" value="Homeodomain-like_sf"/>
</dbReference>
<dbReference type="PROSITE" id="PS01124">
    <property type="entry name" value="HTH_ARAC_FAMILY_2"/>
    <property type="match status" value="1"/>
</dbReference>
<reference evidence="6 7" key="1">
    <citation type="submission" date="2011-12" db="EMBL/GenBank/DDBJ databases">
        <title>The Genome Sequence of Prevotella maculosa OT 289.</title>
        <authorList>
            <consortium name="The Broad Institute Genome Sequencing Platform"/>
            <person name="Earl A."/>
            <person name="Ward D."/>
            <person name="Feldgarden M."/>
            <person name="Gevers D."/>
            <person name="Izard J."/>
            <person name="Blanton J.M."/>
            <person name="Mathney J."/>
            <person name="Tanner A.C."/>
            <person name="Dewhirst F.E."/>
            <person name="Young S.K."/>
            <person name="Zeng Q."/>
            <person name="Gargeya S."/>
            <person name="Fitzgerald M."/>
            <person name="Haas B."/>
            <person name="Abouelleil A."/>
            <person name="Alvarado L."/>
            <person name="Arachchi H.M."/>
            <person name="Berlin A."/>
            <person name="Chapman S.B."/>
            <person name="Gearin G."/>
            <person name="Goldberg J."/>
            <person name="Griggs A."/>
            <person name="Gujja S."/>
            <person name="Hansen M."/>
            <person name="Heiman D."/>
            <person name="Howarth C."/>
            <person name="Larimer J."/>
            <person name="Lui A."/>
            <person name="MacDonald P.J.P."/>
            <person name="McCowen C."/>
            <person name="Montmayeur A."/>
            <person name="Murphy C."/>
            <person name="Neiman D."/>
            <person name="Pearson M."/>
            <person name="Priest M."/>
            <person name="Roberts A."/>
            <person name="Saif S."/>
            <person name="Shea T."/>
            <person name="Sisk P."/>
            <person name="Stolte C."/>
            <person name="Sykes S."/>
            <person name="Wortman J."/>
            <person name="Nusbaum C."/>
            <person name="Birren B."/>
        </authorList>
    </citation>
    <scope>NUCLEOTIDE SEQUENCE [LARGE SCALE GENOMIC DNA]</scope>
    <source>
        <strain evidence="6 7">OT 289</strain>
    </source>
</reference>
<sequence>MGTVIIAFINCAQALFSIFLLLRKKQKRTADRILCIWLFVLLLSFALDIVKYYFHVKGFLWPVSNVLALAIPTLLYLYSKYIVGQGTGFQRRDFFHFAPFLCGCLLVIFLSFQRLGHSFASNQTYFDGQIILKSLLGYGLILSMWTYCVMTLVGILGYQKRMKNAYSFASSKINLNWMLFLVVFFLLFYNYTIIVAAYQVKGYSLGIIGKLGNPVSLLITYVLSYFGLRQQLLITEYAVPMLNQDHGHVPDATHYVKSGLKDSQASHYARLLVDSMEQQKAWKDTELSIAGLSFLTGIPKHHITQTLNEYMGKNFYTFVNEYRAEYAKHLISSKQHANWSFVAIAFESGFNSKTAFNVFFKKYTGQTPSEYRRSHLPK</sequence>
<proteinExistence type="predicted"/>
<evidence type="ECO:0000313" key="7">
    <source>
        <dbReference type="Proteomes" id="UP000003167"/>
    </source>
</evidence>
<evidence type="ECO:0000259" key="5">
    <source>
        <dbReference type="PROSITE" id="PS01124"/>
    </source>
</evidence>
<feature type="domain" description="HTH araC/xylS-type" evidence="5">
    <location>
        <begin position="266"/>
        <end position="374"/>
    </location>
</feature>
<dbReference type="OrthoDB" id="1007602at2"/>
<feature type="transmembrane region" description="Helical" evidence="4">
    <location>
        <begin position="211"/>
        <end position="228"/>
    </location>
</feature>
<dbReference type="PATRIC" id="fig|999422.3.peg.1689"/>
<dbReference type="SMART" id="SM00342">
    <property type="entry name" value="HTH_ARAC"/>
    <property type="match status" value="1"/>
</dbReference>
<feature type="transmembrane region" description="Helical" evidence="4">
    <location>
        <begin position="34"/>
        <end position="53"/>
    </location>
</feature>
<dbReference type="GO" id="GO:0003700">
    <property type="term" value="F:DNA-binding transcription factor activity"/>
    <property type="evidence" value="ECO:0007669"/>
    <property type="project" value="InterPro"/>
</dbReference>
<evidence type="ECO:0000256" key="1">
    <source>
        <dbReference type="ARBA" id="ARBA00023015"/>
    </source>
</evidence>
<evidence type="ECO:0000256" key="2">
    <source>
        <dbReference type="ARBA" id="ARBA00023125"/>
    </source>
</evidence>
<gene>
    <name evidence="6" type="ORF">HMPREF9944_01610</name>
</gene>